<protein>
    <submittedName>
        <fullName evidence="1">Uncharacterized protein</fullName>
    </submittedName>
</protein>
<sequence>MGTYDNRRRIGAANKALNSRLLSAKGGSALFAACGFVAEPAQGEPESYVNQLGTPFVRVALVALGKATAVWDALAASRGSAVDVSDGPRGGPRGPKLTASEQNTPVEEIVLKALPVRSALLMTRASADMQPALCKSDDGRQVLLHTWQEASHSWTCQGSMEIPSTEFVWTTPRTLLVLVDLGDAHGSGQPVELRAALNADGTDLENDYVTARDFIEGHIADSYTKCQEPVLNANYLEEISRKLRAAAGPVMATVANLKKAMEAQN</sequence>
<comment type="caution">
    <text evidence="1">The sequence shown here is derived from an EMBL/GenBank/DDBJ whole genome shotgun (WGS) entry which is preliminary data.</text>
</comment>
<gene>
    <name evidence="1" type="ORF">Ctob_005787</name>
</gene>
<evidence type="ECO:0000313" key="1">
    <source>
        <dbReference type="EMBL" id="KOO23993.1"/>
    </source>
</evidence>
<dbReference type="OrthoDB" id="10265988at2759"/>
<keyword evidence="2" id="KW-1185">Reference proteome</keyword>
<dbReference type="EMBL" id="JWZX01003136">
    <property type="protein sequence ID" value="KOO23993.1"/>
    <property type="molecule type" value="Genomic_DNA"/>
</dbReference>
<name>A0A0M0JCR7_9EUKA</name>
<accession>A0A0M0JCR7</accession>
<dbReference type="Proteomes" id="UP000037460">
    <property type="component" value="Unassembled WGS sequence"/>
</dbReference>
<dbReference type="AlphaFoldDB" id="A0A0M0JCR7"/>
<dbReference type="CDD" id="cd09212">
    <property type="entry name" value="PUB"/>
    <property type="match status" value="1"/>
</dbReference>
<evidence type="ECO:0000313" key="2">
    <source>
        <dbReference type="Proteomes" id="UP000037460"/>
    </source>
</evidence>
<reference evidence="2" key="1">
    <citation type="journal article" date="2015" name="PLoS Genet.">
        <title>Genome Sequence and Transcriptome Analyses of Chrysochromulina tobin: Metabolic Tools for Enhanced Algal Fitness in the Prominent Order Prymnesiales (Haptophyceae).</title>
        <authorList>
            <person name="Hovde B.T."/>
            <person name="Deodato C.R."/>
            <person name="Hunsperger H.M."/>
            <person name="Ryken S.A."/>
            <person name="Yost W."/>
            <person name="Jha R.K."/>
            <person name="Patterson J."/>
            <person name="Monnat R.J. Jr."/>
            <person name="Barlow S.B."/>
            <person name="Starkenburg S.R."/>
            <person name="Cattolico R.A."/>
        </authorList>
    </citation>
    <scope>NUCLEOTIDE SEQUENCE</scope>
    <source>
        <strain evidence="2">CCMP291</strain>
    </source>
</reference>
<proteinExistence type="predicted"/>
<organism evidence="1 2">
    <name type="scientific">Chrysochromulina tobinii</name>
    <dbReference type="NCBI Taxonomy" id="1460289"/>
    <lineage>
        <taxon>Eukaryota</taxon>
        <taxon>Haptista</taxon>
        <taxon>Haptophyta</taxon>
        <taxon>Prymnesiophyceae</taxon>
        <taxon>Prymnesiales</taxon>
        <taxon>Chrysochromulinaceae</taxon>
        <taxon>Chrysochromulina</taxon>
    </lineage>
</organism>